<dbReference type="EnsemblFungi" id="MAPG_08326T0">
    <property type="protein sequence ID" value="MAPG_08326T0"/>
    <property type="gene ID" value="MAPG_08326"/>
</dbReference>
<accession>A0A0C4E727</accession>
<protein>
    <submittedName>
        <fullName evidence="2 3">Uncharacterized protein</fullName>
    </submittedName>
</protein>
<evidence type="ECO:0000256" key="1">
    <source>
        <dbReference type="SAM" id="MobiDB-lite"/>
    </source>
</evidence>
<feature type="region of interest" description="Disordered" evidence="1">
    <location>
        <begin position="108"/>
        <end position="128"/>
    </location>
</feature>
<reference evidence="3" key="5">
    <citation type="submission" date="2015-06" db="UniProtKB">
        <authorList>
            <consortium name="EnsemblFungi"/>
        </authorList>
    </citation>
    <scope>IDENTIFICATION</scope>
    <source>
        <strain evidence="3">ATCC 64411</strain>
    </source>
</reference>
<sequence>MNLRSGGVGPSPLRCLCLCDRSKPSIARSARPLGSLESNMDGPACFFWRSHRLTAGQHRSSSMWHVPQRRGPGVTTPSRKTGARFLPFVRCFPFVTAQLEGSLPGFAQTSQPGATRNGVSQRSSHDNFHCRYAPPTNGSHPHVLAVFSIELTHTRATSISPPARGHARRAPSDQARSEGRCPRPRNFSSRRPVSCTIRAGSATSDLFFQWIMPLPGLPSLPQSTGTPPLRLCDLETMQEAA</sequence>
<proteinExistence type="predicted"/>
<reference evidence="2" key="2">
    <citation type="submission" date="2010-05" db="EMBL/GenBank/DDBJ databases">
        <title>The Genome Sequence of Magnaporthe poae strain ATCC 64411.</title>
        <authorList>
            <consortium name="The Broad Institute Genome Sequencing Platform"/>
            <consortium name="Broad Institute Genome Sequencing Center for Infectious Disease"/>
            <person name="Ma L.-J."/>
            <person name="Dead R."/>
            <person name="Young S."/>
            <person name="Zeng Q."/>
            <person name="Koehrsen M."/>
            <person name="Alvarado L."/>
            <person name="Berlin A."/>
            <person name="Chapman S.B."/>
            <person name="Chen Z."/>
            <person name="Freedman E."/>
            <person name="Gellesch M."/>
            <person name="Goldberg J."/>
            <person name="Griggs A."/>
            <person name="Gujja S."/>
            <person name="Heilman E.R."/>
            <person name="Heiman D."/>
            <person name="Hepburn T."/>
            <person name="Howarth C."/>
            <person name="Jen D."/>
            <person name="Larson L."/>
            <person name="Mehta T."/>
            <person name="Neiman D."/>
            <person name="Pearson M."/>
            <person name="Roberts A."/>
            <person name="Saif S."/>
            <person name="Shea T."/>
            <person name="Shenoy N."/>
            <person name="Sisk P."/>
            <person name="Stolte C."/>
            <person name="Sykes S."/>
            <person name="Walk T."/>
            <person name="White J."/>
            <person name="Yandava C."/>
            <person name="Haas B."/>
            <person name="Nusbaum C."/>
            <person name="Birren B."/>
        </authorList>
    </citation>
    <scope>NUCLEOTIDE SEQUENCE</scope>
    <source>
        <strain evidence="2">ATCC 64411</strain>
    </source>
</reference>
<organism evidence="3 4">
    <name type="scientific">Magnaporthiopsis poae (strain ATCC 64411 / 73-15)</name>
    <name type="common">Kentucky bluegrass fungus</name>
    <name type="synonym">Magnaporthe poae</name>
    <dbReference type="NCBI Taxonomy" id="644358"/>
    <lineage>
        <taxon>Eukaryota</taxon>
        <taxon>Fungi</taxon>
        <taxon>Dikarya</taxon>
        <taxon>Ascomycota</taxon>
        <taxon>Pezizomycotina</taxon>
        <taxon>Sordariomycetes</taxon>
        <taxon>Sordariomycetidae</taxon>
        <taxon>Magnaporthales</taxon>
        <taxon>Magnaporthaceae</taxon>
        <taxon>Magnaporthiopsis</taxon>
    </lineage>
</organism>
<gene>
    <name evidence="2" type="ORF">MAPG_08326</name>
</gene>
<dbReference type="EMBL" id="GL876972">
    <property type="protein sequence ID" value="KLU89355.1"/>
    <property type="molecule type" value="Genomic_DNA"/>
</dbReference>
<evidence type="ECO:0000313" key="3">
    <source>
        <dbReference type="EnsemblFungi" id="MAPG_08326T0"/>
    </source>
</evidence>
<name>A0A0C4E727_MAGP6</name>
<reference evidence="3" key="4">
    <citation type="journal article" date="2015" name="G3 (Bethesda)">
        <title>Genome sequences of three phytopathogenic species of the Magnaporthaceae family of fungi.</title>
        <authorList>
            <person name="Okagaki L.H."/>
            <person name="Nunes C.C."/>
            <person name="Sailsbery J."/>
            <person name="Clay B."/>
            <person name="Brown D."/>
            <person name="John T."/>
            <person name="Oh Y."/>
            <person name="Young N."/>
            <person name="Fitzgerald M."/>
            <person name="Haas B.J."/>
            <person name="Zeng Q."/>
            <person name="Young S."/>
            <person name="Adiconis X."/>
            <person name="Fan L."/>
            <person name="Levin J.Z."/>
            <person name="Mitchell T.K."/>
            <person name="Okubara P.A."/>
            <person name="Farman M.L."/>
            <person name="Kohn L.M."/>
            <person name="Birren B."/>
            <person name="Ma L.-J."/>
            <person name="Dean R.A."/>
        </authorList>
    </citation>
    <scope>NUCLEOTIDE SEQUENCE</scope>
    <source>
        <strain evidence="3">ATCC 64411 / 73-15</strain>
    </source>
</reference>
<keyword evidence="4" id="KW-1185">Reference proteome</keyword>
<evidence type="ECO:0000313" key="4">
    <source>
        <dbReference type="Proteomes" id="UP000011715"/>
    </source>
</evidence>
<feature type="compositionally biased region" description="Polar residues" evidence="1">
    <location>
        <begin position="108"/>
        <end position="122"/>
    </location>
</feature>
<evidence type="ECO:0000313" key="2">
    <source>
        <dbReference type="EMBL" id="KLU89355.1"/>
    </source>
</evidence>
<dbReference type="VEuPathDB" id="FungiDB:MAPG_08326"/>
<feature type="region of interest" description="Disordered" evidence="1">
    <location>
        <begin position="156"/>
        <end position="192"/>
    </location>
</feature>
<feature type="region of interest" description="Disordered" evidence="1">
    <location>
        <begin position="59"/>
        <end position="79"/>
    </location>
</feature>
<dbReference type="Proteomes" id="UP000011715">
    <property type="component" value="Unassembled WGS sequence"/>
</dbReference>
<reference evidence="2" key="3">
    <citation type="submission" date="2011-03" db="EMBL/GenBank/DDBJ databases">
        <title>Annotation of Magnaporthe poae ATCC 64411.</title>
        <authorList>
            <person name="Ma L.-J."/>
            <person name="Dead R."/>
            <person name="Young S.K."/>
            <person name="Zeng Q."/>
            <person name="Gargeya S."/>
            <person name="Fitzgerald M."/>
            <person name="Haas B."/>
            <person name="Abouelleil A."/>
            <person name="Alvarado L."/>
            <person name="Arachchi H.M."/>
            <person name="Berlin A."/>
            <person name="Brown A."/>
            <person name="Chapman S.B."/>
            <person name="Chen Z."/>
            <person name="Dunbar C."/>
            <person name="Freedman E."/>
            <person name="Gearin G."/>
            <person name="Gellesch M."/>
            <person name="Goldberg J."/>
            <person name="Griggs A."/>
            <person name="Gujja S."/>
            <person name="Heiman D."/>
            <person name="Howarth C."/>
            <person name="Larson L."/>
            <person name="Lui A."/>
            <person name="MacDonald P.J.P."/>
            <person name="Mehta T."/>
            <person name="Montmayeur A."/>
            <person name="Murphy C."/>
            <person name="Neiman D."/>
            <person name="Pearson M."/>
            <person name="Priest M."/>
            <person name="Roberts A."/>
            <person name="Saif S."/>
            <person name="Shea T."/>
            <person name="Shenoy N."/>
            <person name="Sisk P."/>
            <person name="Stolte C."/>
            <person name="Sykes S."/>
            <person name="Yandava C."/>
            <person name="Wortman J."/>
            <person name="Nusbaum C."/>
            <person name="Birren B."/>
        </authorList>
    </citation>
    <scope>NUCLEOTIDE SEQUENCE</scope>
    <source>
        <strain evidence="2">ATCC 64411</strain>
    </source>
</reference>
<reference evidence="4" key="1">
    <citation type="submission" date="2010-05" db="EMBL/GenBank/DDBJ databases">
        <title>The genome sequence of Magnaporthe poae strain ATCC 64411.</title>
        <authorList>
            <person name="Ma L.-J."/>
            <person name="Dead R."/>
            <person name="Young S."/>
            <person name="Zeng Q."/>
            <person name="Koehrsen M."/>
            <person name="Alvarado L."/>
            <person name="Berlin A."/>
            <person name="Chapman S.B."/>
            <person name="Chen Z."/>
            <person name="Freedman E."/>
            <person name="Gellesch M."/>
            <person name="Goldberg J."/>
            <person name="Griggs A."/>
            <person name="Gujja S."/>
            <person name="Heilman E.R."/>
            <person name="Heiman D."/>
            <person name="Hepburn T."/>
            <person name="Howarth C."/>
            <person name="Jen D."/>
            <person name="Larson L."/>
            <person name="Mehta T."/>
            <person name="Neiman D."/>
            <person name="Pearson M."/>
            <person name="Roberts A."/>
            <person name="Saif S."/>
            <person name="Shea T."/>
            <person name="Shenoy N."/>
            <person name="Sisk P."/>
            <person name="Stolte C."/>
            <person name="Sykes S."/>
            <person name="Walk T."/>
            <person name="White J."/>
            <person name="Yandava C."/>
            <person name="Haas B."/>
            <person name="Nusbaum C."/>
            <person name="Birren B."/>
        </authorList>
    </citation>
    <scope>NUCLEOTIDE SEQUENCE [LARGE SCALE GENOMIC DNA]</scope>
    <source>
        <strain evidence="4">ATCC 64411 / 73-15</strain>
    </source>
</reference>
<dbReference type="AlphaFoldDB" id="A0A0C4E727"/>
<dbReference type="EMBL" id="ADBL01002011">
    <property type="status" value="NOT_ANNOTATED_CDS"/>
    <property type="molecule type" value="Genomic_DNA"/>
</dbReference>